<accession>A0A9P6XUK7</accession>
<dbReference type="AlphaFoldDB" id="A0A9P6XUK7"/>
<organism evidence="1 2">
    <name type="scientific">Rhizopus delemar</name>
    <dbReference type="NCBI Taxonomy" id="936053"/>
    <lineage>
        <taxon>Eukaryota</taxon>
        <taxon>Fungi</taxon>
        <taxon>Fungi incertae sedis</taxon>
        <taxon>Mucoromycota</taxon>
        <taxon>Mucoromycotina</taxon>
        <taxon>Mucoromycetes</taxon>
        <taxon>Mucorales</taxon>
        <taxon>Mucorineae</taxon>
        <taxon>Rhizopodaceae</taxon>
        <taxon>Rhizopus</taxon>
    </lineage>
</organism>
<protein>
    <submittedName>
        <fullName evidence="1">Uncharacterized protein</fullName>
    </submittedName>
</protein>
<dbReference type="EMBL" id="JAANIU010009865">
    <property type="protein sequence ID" value="KAG1532498.1"/>
    <property type="molecule type" value="Genomic_DNA"/>
</dbReference>
<evidence type="ECO:0000313" key="2">
    <source>
        <dbReference type="Proteomes" id="UP000740926"/>
    </source>
</evidence>
<evidence type="ECO:0000313" key="1">
    <source>
        <dbReference type="EMBL" id="KAG1532498.1"/>
    </source>
</evidence>
<dbReference type="Proteomes" id="UP000740926">
    <property type="component" value="Unassembled WGS sequence"/>
</dbReference>
<keyword evidence="2" id="KW-1185">Reference proteome</keyword>
<name>A0A9P6XUK7_9FUNG</name>
<reference evidence="1 2" key="1">
    <citation type="journal article" date="2020" name="Microb. Genom.">
        <title>Genetic diversity of clinical and environmental Mucorales isolates obtained from an investigation of mucormycosis cases among solid organ transplant recipients.</title>
        <authorList>
            <person name="Nguyen M.H."/>
            <person name="Kaul D."/>
            <person name="Muto C."/>
            <person name="Cheng S.J."/>
            <person name="Richter R.A."/>
            <person name="Bruno V.M."/>
            <person name="Liu G."/>
            <person name="Beyhan S."/>
            <person name="Sundermann A.J."/>
            <person name="Mounaud S."/>
            <person name="Pasculle A.W."/>
            <person name="Nierman W.C."/>
            <person name="Driscoll E."/>
            <person name="Cumbie R."/>
            <person name="Clancy C.J."/>
            <person name="Dupont C.L."/>
        </authorList>
    </citation>
    <scope>NUCLEOTIDE SEQUENCE [LARGE SCALE GENOMIC DNA]</scope>
    <source>
        <strain evidence="1 2">GL24</strain>
    </source>
</reference>
<proteinExistence type="predicted"/>
<gene>
    <name evidence="1" type="ORF">G6F50_016201</name>
</gene>
<comment type="caution">
    <text evidence="1">The sequence shown here is derived from an EMBL/GenBank/DDBJ whole genome shotgun (WGS) entry which is preliminary data.</text>
</comment>
<sequence length="76" mass="8153">MDYAGIDTRYLRFAVNRPLTAAEEDQRLDVSASLDLPRAGGSLVPGEGLQCLALGHGRTRVRAHVVLPLRAPDCPG</sequence>